<organism evidence="2 3">
    <name type="scientific">Polyangium jinanense</name>
    <dbReference type="NCBI Taxonomy" id="2829994"/>
    <lineage>
        <taxon>Bacteria</taxon>
        <taxon>Pseudomonadati</taxon>
        <taxon>Myxococcota</taxon>
        <taxon>Polyangia</taxon>
        <taxon>Polyangiales</taxon>
        <taxon>Polyangiaceae</taxon>
        <taxon>Polyangium</taxon>
    </lineage>
</organism>
<sequence length="124" mass="13770">MEHAQMTQGAPPIASSIGGTLPANEEISSIARKLLPFGAQASRNEPPTREPDLTLEQHASLHVELDLDPEQRPEILRRYGLSAEQHARLHATWNARMAVDPKLAAAWQQAVAQYRAWMSGTRVR</sequence>
<protein>
    <submittedName>
        <fullName evidence="2">Uncharacterized protein</fullName>
    </submittedName>
</protein>
<dbReference type="EMBL" id="JAGTJJ010000061">
    <property type="protein sequence ID" value="MDC3987946.1"/>
    <property type="molecule type" value="Genomic_DNA"/>
</dbReference>
<gene>
    <name evidence="2" type="ORF">KEG57_46200</name>
</gene>
<feature type="region of interest" description="Disordered" evidence="1">
    <location>
        <begin position="1"/>
        <end position="20"/>
    </location>
</feature>
<comment type="caution">
    <text evidence="2">The sequence shown here is derived from an EMBL/GenBank/DDBJ whole genome shotgun (WGS) entry which is preliminary data.</text>
</comment>
<evidence type="ECO:0000313" key="2">
    <source>
        <dbReference type="EMBL" id="MDC3987946.1"/>
    </source>
</evidence>
<evidence type="ECO:0000256" key="1">
    <source>
        <dbReference type="SAM" id="MobiDB-lite"/>
    </source>
</evidence>
<reference evidence="2 3" key="1">
    <citation type="submission" date="2021-04" db="EMBL/GenBank/DDBJ databases">
        <title>Genome analysis of Polyangium sp.</title>
        <authorList>
            <person name="Li Y."/>
            <person name="Wang J."/>
        </authorList>
    </citation>
    <scope>NUCLEOTIDE SEQUENCE [LARGE SCALE GENOMIC DNA]</scope>
    <source>
        <strain evidence="2 3">SDU14</strain>
    </source>
</reference>
<dbReference type="Proteomes" id="UP001151081">
    <property type="component" value="Unassembled WGS sequence"/>
</dbReference>
<proteinExistence type="predicted"/>
<dbReference type="RefSeq" id="WP_272427575.1">
    <property type="nucleotide sequence ID" value="NZ_JAGTJJ010000061.1"/>
</dbReference>
<name>A0A9X3XH77_9BACT</name>
<evidence type="ECO:0000313" key="3">
    <source>
        <dbReference type="Proteomes" id="UP001151081"/>
    </source>
</evidence>
<accession>A0A9X3XH77</accession>
<keyword evidence="3" id="KW-1185">Reference proteome</keyword>
<dbReference type="AlphaFoldDB" id="A0A9X3XH77"/>